<name>A0ABW8A387_9ACTN</name>
<proteinExistence type="inferred from homology"/>
<dbReference type="PANTHER" id="PTHR22946">
    <property type="entry name" value="DIENELACTONE HYDROLASE DOMAIN-CONTAINING PROTEIN-RELATED"/>
    <property type="match status" value="1"/>
</dbReference>
<dbReference type="InterPro" id="IPR050261">
    <property type="entry name" value="FrsA_esterase"/>
</dbReference>
<keyword evidence="4" id="KW-1185">Reference proteome</keyword>
<keyword evidence="3" id="KW-0378">Hydrolase</keyword>
<feature type="domain" description="AB hydrolase-1" evidence="2">
    <location>
        <begin position="169"/>
        <end position="302"/>
    </location>
</feature>
<dbReference type="Proteomes" id="UP001612928">
    <property type="component" value="Unassembled WGS sequence"/>
</dbReference>
<comment type="similarity">
    <text evidence="1">Belongs to the AB hydrolase superfamily. FUS2 hydrolase family.</text>
</comment>
<dbReference type="Gene3D" id="3.40.50.1820">
    <property type="entry name" value="alpha/beta hydrolase"/>
    <property type="match status" value="1"/>
</dbReference>
<comment type="caution">
    <text evidence="3">The sequence shown here is derived from an EMBL/GenBank/DDBJ whole genome shotgun (WGS) entry which is preliminary data.</text>
</comment>
<evidence type="ECO:0000313" key="3">
    <source>
        <dbReference type="EMBL" id="MFI7441240.1"/>
    </source>
</evidence>
<reference evidence="3 4" key="1">
    <citation type="submission" date="2024-10" db="EMBL/GenBank/DDBJ databases">
        <title>The Natural Products Discovery Center: Release of the First 8490 Sequenced Strains for Exploring Actinobacteria Biosynthetic Diversity.</title>
        <authorList>
            <person name="Kalkreuter E."/>
            <person name="Kautsar S.A."/>
            <person name="Yang D."/>
            <person name="Bader C.D."/>
            <person name="Teijaro C.N."/>
            <person name="Fluegel L."/>
            <person name="Davis C.M."/>
            <person name="Simpson J.R."/>
            <person name="Lauterbach L."/>
            <person name="Steele A.D."/>
            <person name="Gui C."/>
            <person name="Meng S."/>
            <person name="Li G."/>
            <person name="Viehrig K."/>
            <person name="Ye F."/>
            <person name="Su P."/>
            <person name="Kiefer A.F."/>
            <person name="Nichols A."/>
            <person name="Cepeda A.J."/>
            <person name="Yan W."/>
            <person name="Fan B."/>
            <person name="Jiang Y."/>
            <person name="Adhikari A."/>
            <person name="Zheng C.-J."/>
            <person name="Schuster L."/>
            <person name="Cowan T.M."/>
            <person name="Smanski M.J."/>
            <person name="Chevrette M.G."/>
            <person name="De Carvalho L.P.S."/>
            <person name="Shen B."/>
        </authorList>
    </citation>
    <scope>NUCLEOTIDE SEQUENCE [LARGE SCALE GENOMIC DNA]</scope>
    <source>
        <strain evidence="3 4">NPDC049503</strain>
    </source>
</reference>
<protein>
    <submittedName>
        <fullName evidence="3">Alpha/beta hydrolase family protein</fullName>
        <ecNumber evidence="3">3.4.-.-</ecNumber>
    </submittedName>
</protein>
<dbReference type="PANTHER" id="PTHR22946:SF12">
    <property type="entry name" value="CONIDIAL PIGMENT BIOSYNTHESIS PROTEIN AYG1 (AFU_ORTHOLOGUE AFUA_2G17550)"/>
    <property type="match status" value="1"/>
</dbReference>
<organism evidence="3 4">
    <name type="scientific">Nonomuraea indica</name>
    <dbReference type="NCBI Taxonomy" id="1581193"/>
    <lineage>
        <taxon>Bacteria</taxon>
        <taxon>Bacillati</taxon>
        <taxon>Actinomycetota</taxon>
        <taxon>Actinomycetes</taxon>
        <taxon>Streptosporangiales</taxon>
        <taxon>Streptosporangiaceae</taxon>
        <taxon>Nonomuraea</taxon>
    </lineage>
</organism>
<dbReference type="InterPro" id="IPR029058">
    <property type="entry name" value="AB_hydrolase_fold"/>
</dbReference>
<dbReference type="Gene3D" id="1.20.1440.110">
    <property type="entry name" value="acylaminoacyl peptidase"/>
    <property type="match status" value="1"/>
</dbReference>
<dbReference type="RefSeq" id="WP_397021071.1">
    <property type="nucleotide sequence ID" value="NZ_JBITMB010000003.1"/>
</dbReference>
<sequence>MTQNTKLQRSNATRYFFDDRDMDFIFQWSLGAAKTGGLDCGELFHIASRIKDGDTASWVEEFEGFGDGQRALAERWAGRGRNRSAGEVMMKAYYAYRQAWQFAGRGERFLPLISKYEEAFNRAVELLALPMTSIEVPFEASSLPGLRMDAGPGTPTLIVIGGGDTSKEDMYHLAGRNAWERGYTTVIVDLPGQGSTPLRGLHLMAETERPVGAIVDHLVQTYGQDTAKLAIIGFSGGGYMISRALMSERRIAAGIASTPILNFGEVLPVEVVRAMANDGAMKDSFQMYLWRSGLSEPVDFAHLLRTFTTDPSEIRSAFLSITGLSESPVLIDQTRRFHEKLPVERKTLLEFDAASGADAHCQINNPTRLAQEAMDWLDETLGVRAVPSTRE</sequence>
<dbReference type="SUPFAM" id="SSF53474">
    <property type="entry name" value="alpha/beta-Hydrolases"/>
    <property type="match status" value="1"/>
</dbReference>
<dbReference type="GO" id="GO:0016787">
    <property type="term" value="F:hydrolase activity"/>
    <property type="evidence" value="ECO:0007669"/>
    <property type="project" value="UniProtKB-KW"/>
</dbReference>
<dbReference type="InterPro" id="IPR000073">
    <property type="entry name" value="AB_hydrolase_1"/>
</dbReference>
<gene>
    <name evidence="3" type="ORF">ACIBP5_14890</name>
</gene>
<evidence type="ECO:0000259" key="2">
    <source>
        <dbReference type="Pfam" id="PF12697"/>
    </source>
</evidence>
<dbReference type="EMBL" id="JBITMB010000003">
    <property type="protein sequence ID" value="MFI7441240.1"/>
    <property type="molecule type" value="Genomic_DNA"/>
</dbReference>
<evidence type="ECO:0000313" key="4">
    <source>
        <dbReference type="Proteomes" id="UP001612928"/>
    </source>
</evidence>
<dbReference type="EC" id="3.4.-.-" evidence="3"/>
<accession>A0ABW8A387</accession>
<dbReference type="Pfam" id="PF12697">
    <property type="entry name" value="Abhydrolase_6"/>
    <property type="match status" value="1"/>
</dbReference>
<evidence type="ECO:0000256" key="1">
    <source>
        <dbReference type="ARBA" id="ARBA00038115"/>
    </source>
</evidence>